<feature type="compositionally biased region" description="Polar residues" evidence="1">
    <location>
        <begin position="132"/>
        <end position="141"/>
    </location>
</feature>
<keyword evidence="4" id="KW-1185">Reference proteome</keyword>
<feature type="region of interest" description="Disordered" evidence="1">
    <location>
        <begin position="186"/>
        <end position="216"/>
    </location>
</feature>
<dbReference type="OrthoDB" id="1068731at2759"/>
<reference evidence="3 4" key="1">
    <citation type="submission" date="2019-05" db="EMBL/GenBank/DDBJ databases">
        <title>Mikania micrantha, genome provides insights into the molecular mechanism of rapid growth.</title>
        <authorList>
            <person name="Liu B."/>
        </authorList>
    </citation>
    <scope>NUCLEOTIDE SEQUENCE [LARGE SCALE GENOMIC DNA]</scope>
    <source>
        <strain evidence="3">NLD-2019</strain>
        <tissue evidence="3">Leaf</tissue>
    </source>
</reference>
<dbReference type="InterPro" id="IPR000008">
    <property type="entry name" value="C2_dom"/>
</dbReference>
<dbReference type="PROSITE" id="PS50004">
    <property type="entry name" value="C2"/>
    <property type="match status" value="1"/>
</dbReference>
<feature type="compositionally biased region" description="Acidic residues" evidence="1">
    <location>
        <begin position="195"/>
        <end position="216"/>
    </location>
</feature>
<evidence type="ECO:0000256" key="1">
    <source>
        <dbReference type="SAM" id="MobiDB-lite"/>
    </source>
</evidence>
<dbReference type="PANTHER" id="PTHR32246:SF124">
    <property type="entry name" value="C2 DOMAIN-CONTAINING PROTEIN"/>
    <property type="match status" value="1"/>
</dbReference>
<dbReference type="EMBL" id="SZYD01000012">
    <property type="protein sequence ID" value="KAD4586162.1"/>
    <property type="molecule type" value="Genomic_DNA"/>
</dbReference>
<organism evidence="3 4">
    <name type="scientific">Mikania micrantha</name>
    <name type="common">bitter vine</name>
    <dbReference type="NCBI Taxonomy" id="192012"/>
    <lineage>
        <taxon>Eukaryota</taxon>
        <taxon>Viridiplantae</taxon>
        <taxon>Streptophyta</taxon>
        <taxon>Embryophyta</taxon>
        <taxon>Tracheophyta</taxon>
        <taxon>Spermatophyta</taxon>
        <taxon>Magnoliopsida</taxon>
        <taxon>eudicotyledons</taxon>
        <taxon>Gunneridae</taxon>
        <taxon>Pentapetalae</taxon>
        <taxon>asterids</taxon>
        <taxon>campanulids</taxon>
        <taxon>Asterales</taxon>
        <taxon>Asteraceae</taxon>
        <taxon>Asteroideae</taxon>
        <taxon>Heliantheae alliance</taxon>
        <taxon>Eupatorieae</taxon>
        <taxon>Mikania</taxon>
    </lineage>
</organism>
<dbReference type="SMART" id="SM00239">
    <property type="entry name" value="C2"/>
    <property type="match status" value="1"/>
</dbReference>
<feature type="domain" description="C2" evidence="2">
    <location>
        <begin position="1"/>
        <end position="109"/>
    </location>
</feature>
<comment type="caution">
    <text evidence="3">The sequence shown here is derived from an EMBL/GenBank/DDBJ whole genome shotgun (WGS) entry which is preliminary data.</text>
</comment>
<gene>
    <name evidence="3" type="ORF">E3N88_23763</name>
</gene>
<dbReference type="SUPFAM" id="SSF49562">
    <property type="entry name" value="C2 domain (Calcium/lipid-binding domain, CaLB)"/>
    <property type="match status" value="1"/>
</dbReference>
<name>A0A5N6NE85_9ASTR</name>
<proteinExistence type="predicted"/>
<dbReference type="Pfam" id="PF00168">
    <property type="entry name" value="C2"/>
    <property type="match status" value="1"/>
</dbReference>
<dbReference type="PANTHER" id="PTHR32246">
    <property type="entry name" value="INGRESSION PROTEIN FIC1"/>
    <property type="match status" value="1"/>
</dbReference>
<dbReference type="Gene3D" id="2.60.40.150">
    <property type="entry name" value="C2 domain"/>
    <property type="match status" value="1"/>
</dbReference>
<evidence type="ECO:0000313" key="3">
    <source>
        <dbReference type="EMBL" id="KAD4586162.1"/>
    </source>
</evidence>
<protein>
    <recommendedName>
        <fullName evidence="2">C2 domain-containing protein</fullName>
    </recommendedName>
</protein>
<evidence type="ECO:0000259" key="2">
    <source>
        <dbReference type="PROSITE" id="PS50004"/>
    </source>
</evidence>
<accession>A0A5N6NE85</accession>
<sequence length="216" mass="23932">MELEITLHSAKNLYDVKNFGTMDPYAMIWITGGGVKSEIYKTNVAKNAGSCPVWDYHILFKLAEPMINDYILFCEIQHDSKLFDRKIGEVQVPFTELLAGDCPRTRVSYPVKTQSGEVKGEIIISCKFSGANTSQGSGTLESQKKNVTGTGGGQVKKVRRKNKDGLMKQLLMITVETVVANVVSEFTGMGNGSDHEDEDNGEDEDEDEDEDYGEDE</sequence>
<dbReference type="InterPro" id="IPR035892">
    <property type="entry name" value="C2_domain_sf"/>
</dbReference>
<dbReference type="AlphaFoldDB" id="A0A5N6NE85"/>
<evidence type="ECO:0000313" key="4">
    <source>
        <dbReference type="Proteomes" id="UP000326396"/>
    </source>
</evidence>
<dbReference type="Proteomes" id="UP000326396">
    <property type="component" value="Linkage Group LG2"/>
</dbReference>
<feature type="region of interest" description="Disordered" evidence="1">
    <location>
        <begin position="132"/>
        <end position="157"/>
    </location>
</feature>